<dbReference type="AlphaFoldDB" id="A0A178VBA2"/>
<organism evidence="2 3">
    <name type="scientific">Arabidopsis thaliana</name>
    <name type="common">Mouse-ear cress</name>
    <dbReference type="NCBI Taxonomy" id="3702"/>
    <lineage>
        <taxon>Eukaryota</taxon>
        <taxon>Viridiplantae</taxon>
        <taxon>Streptophyta</taxon>
        <taxon>Embryophyta</taxon>
        <taxon>Tracheophyta</taxon>
        <taxon>Spermatophyta</taxon>
        <taxon>Magnoliopsida</taxon>
        <taxon>eudicotyledons</taxon>
        <taxon>Gunneridae</taxon>
        <taxon>Pentapetalae</taxon>
        <taxon>rosids</taxon>
        <taxon>malvids</taxon>
        <taxon>Brassicales</taxon>
        <taxon>Brassicaceae</taxon>
        <taxon>Camelineae</taxon>
        <taxon>Arabidopsis</taxon>
    </lineage>
</organism>
<dbReference type="Proteomes" id="UP000078284">
    <property type="component" value="Chromosome 3"/>
</dbReference>
<reference evidence="3" key="1">
    <citation type="journal article" date="2016" name="Proc. Natl. Acad. Sci. U.S.A.">
        <title>Chromosome-level assembly of Arabidopsis thaliana Ler reveals the extent of translocation and inversion polymorphisms.</title>
        <authorList>
            <person name="Zapata L."/>
            <person name="Ding J."/>
            <person name="Willing E.M."/>
            <person name="Hartwig B."/>
            <person name="Bezdan D."/>
            <person name="Jiao W.B."/>
            <person name="Patel V."/>
            <person name="Velikkakam James G."/>
            <person name="Koornneef M."/>
            <person name="Ossowski S."/>
            <person name="Schneeberger K."/>
        </authorList>
    </citation>
    <scope>NUCLEOTIDE SEQUENCE [LARGE SCALE GENOMIC DNA]</scope>
    <source>
        <strain evidence="3">cv. Landsberg erecta</strain>
    </source>
</reference>
<comment type="caution">
    <text evidence="2">The sequence shown here is derived from an EMBL/GenBank/DDBJ whole genome shotgun (WGS) entry which is preliminary data.</text>
</comment>
<accession>A0A178VBA2</accession>
<proteinExistence type="predicted"/>
<sequence>MGQPAEIVYLLDDRIVFVLSNRSTVVESPDGDIIECIHTRDQPSFNHPLLWRKDWFPTRPEQRKESLEDTRQVSKIRLLQIKDVEQHVFLLWGI</sequence>
<dbReference type="Pfam" id="PF14365">
    <property type="entry name" value="Neprosin_AP"/>
    <property type="match status" value="1"/>
</dbReference>
<dbReference type="InterPro" id="IPR025521">
    <property type="entry name" value="Neprosin_propep"/>
</dbReference>
<evidence type="ECO:0000259" key="1">
    <source>
        <dbReference type="Pfam" id="PF14365"/>
    </source>
</evidence>
<name>A0A178VBA2_ARATH</name>
<evidence type="ECO:0000313" key="3">
    <source>
        <dbReference type="Proteomes" id="UP000078284"/>
    </source>
</evidence>
<evidence type="ECO:0000313" key="2">
    <source>
        <dbReference type="EMBL" id="OAP02948.1"/>
    </source>
</evidence>
<dbReference type="EMBL" id="LUHQ01000003">
    <property type="protein sequence ID" value="OAP02948.1"/>
    <property type="molecule type" value="Genomic_DNA"/>
</dbReference>
<gene>
    <name evidence="2" type="ordered locus">AXX17_At3g48520</name>
</gene>
<feature type="domain" description="Neprosin activation peptide" evidence="1">
    <location>
        <begin position="26"/>
        <end position="71"/>
    </location>
</feature>
<protein>
    <recommendedName>
        <fullName evidence="1">Neprosin activation peptide domain-containing protein</fullName>
    </recommendedName>
</protein>